<feature type="domain" description="ParB-like N-terminal" evidence="5">
    <location>
        <begin position="26"/>
        <end position="116"/>
    </location>
</feature>
<dbReference type="GO" id="GO:0003677">
    <property type="term" value="F:DNA binding"/>
    <property type="evidence" value="ECO:0007669"/>
    <property type="project" value="UniProtKB-KW"/>
</dbReference>
<dbReference type="SUPFAM" id="SSF109709">
    <property type="entry name" value="KorB DNA-binding domain-like"/>
    <property type="match status" value="1"/>
</dbReference>
<dbReference type="CDD" id="cd16393">
    <property type="entry name" value="SPO0J_N"/>
    <property type="match status" value="1"/>
</dbReference>
<organism evidence="6 7">
    <name type="scientific">Alicyclobacillus mengziensis</name>
    <dbReference type="NCBI Taxonomy" id="2931921"/>
    <lineage>
        <taxon>Bacteria</taxon>
        <taxon>Bacillati</taxon>
        <taxon>Bacillota</taxon>
        <taxon>Bacilli</taxon>
        <taxon>Bacillales</taxon>
        <taxon>Alicyclobacillaceae</taxon>
        <taxon>Alicyclobacillus</taxon>
    </lineage>
</organism>
<dbReference type="GO" id="GO:0005694">
    <property type="term" value="C:chromosome"/>
    <property type="evidence" value="ECO:0007669"/>
    <property type="project" value="TreeGrafter"/>
</dbReference>
<dbReference type="GO" id="GO:0007059">
    <property type="term" value="P:chromosome segregation"/>
    <property type="evidence" value="ECO:0007669"/>
    <property type="project" value="UniProtKB-KW"/>
</dbReference>
<comment type="subcellular location">
    <subcellularLocation>
        <location evidence="1">Cytoplasm</location>
        <location evidence="1">Nucleoid</location>
    </subcellularLocation>
</comment>
<dbReference type="RefSeq" id="WP_206657063.1">
    <property type="nucleotide sequence ID" value="NZ_CP071182.1"/>
</dbReference>
<evidence type="ECO:0000313" key="7">
    <source>
        <dbReference type="Proteomes" id="UP000663505"/>
    </source>
</evidence>
<dbReference type="FunFam" id="3.90.1530.30:FF:000001">
    <property type="entry name" value="Chromosome partitioning protein ParB"/>
    <property type="match status" value="1"/>
</dbReference>
<dbReference type="NCBIfam" id="TIGR00180">
    <property type="entry name" value="parB_part"/>
    <property type="match status" value="1"/>
</dbReference>
<evidence type="ECO:0000259" key="5">
    <source>
        <dbReference type="SMART" id="SM00470"/>
    </source>
</evidence>
<dbReference type="InterPro" id="IPR050336">
    <property type="entry name" value="Chromosome_partition/occlusion"/>
</dbReference>
<dbReference type="GO" id="GO:0009295">
    <property type="term" value="C:nucleoid"/>
    <property type="evidence" value="ECO:0007669"/>
    <property type="project" value="UniProtKB-SubCell"/>
</dbReference>
<accession>A0A9X7Z687</accession>
<dbReference type="PANTHER" id="PTHR33375:SF1">
    <property type="entry name" value="CHROMOSOME-PARTITIONING PROTEIN PARB-RELATED"/>
    <property type="match status" value="1"/>
</dbReference>
<evidence type="ECO:0000256" key="3">
    <source>
        <dbReference type="ARBA" id="ARBA00022829"/>
    </source>
</evidence>
<dbReference type="CDD" id="cd00093">
    <property type="entry name" value="HTH_XRE"/>
    <property type="match status" value="1"/>
</dbReference>
<dbReference type="FunFam" id="1.10.10.2830:FF:000001">
    <property type="entry name" value="Chromosome partitioning protein ParB"/>
    <property type="match status" value="1"/>
</dbReference>
<dbReference type="InterPro" id="IPR001387">
    <property type="entry name" value="Cro/C1-type_HTH"/>
</dbReference>
<dbReference type="Pfam" id="PF17762">
    <property type="entry name" value="HTH_ParB"/>
    <property type="match status" value="1"/>
</dbReference>
<evidence type="ECO:0000313" key="6">
    <source>
        <dbReference type="EMBL" id="QSO47719.1"/>
    </source>
</evidence>
<dbReference type="Gene3D" id="1.10.10.2830">
    <property type="match status" value="1"/>
</dbReference>
<dbReference type="InterPro" id="IPR036086">
    <property type="entry name" value="ParB/Sulfiredoxin_sf"/>
</dbReference>
<keyword evidence="7" id="KW-1185">Reference proteome</keyword>
<evidence type="ECO:0000256" key="2">
    <source>
        <dbReference type="ARBA" id="ARBA00006295"/>
    </source>
</evidence>
<dbReference type="Pfam" id="PF02195">
    <property type="entry name" value="ParB_N"/>
    <property type="match status" value="1"/>
</dbReference>
<name>A0A9X7Z687_9BACL</name>
<evidence type="ECO:0000256" key="1">
    <source>
        <dbReference type="ARBA" id="ARBA00004453"/>
    </source>
</evidence>
<dbReference type="Gene3D" id="3.90.1530.30">
    <property type="match status" value="1"/>
</dbReference>
<gene>
    <name evidence="6" type="ORF">JZ786_01290</name>
</gene>
<sequence>MVKKGLGKGLEALIPQLNVTEEDSVHEVSLHELRPNPYQPRREFNSEKLRELADSIEQHGIIQPLIVRKSEVKGYDIVAGERRFRAAHMAGLERVPVVVREFSEVELMEVAVIENLQREDLNALEIAEAYANLMEKANLTQEQLARRVGQSRSHVANMLRLLQLPTPVREHVSRGTLSMGHARALLAVADEEQQSKLAELAIQQEMSVRKLESIIYQPQKNVSRETKPKKDPNVELYEDEFRRYLGTAVKIHPGKKRGKIEIEYFSKEDLERILGLIAPNMK</sequence>
<dbReference type="EMBL" id="CP071182">
    <property type="protein sequence ID" value="QSO47719.1"/>
    <property type="molecule type" value="Genomic_DNA"/>
</dbReference>
<dbReference type="Proteomes" id="UP000663505">
    <property type="component" value="Chromosome"/>
</dbReference>
<proteinExistence type="inferred from homology"/>
<dbReference type="AlphaFoldDB" id="A0A9X7Z687"/>
<evidence type="ECO:0000256" key="4">
    <source>
        <dbReference type="ARBA" id="ARBA00023125"/>
    </source>
</evidence>
<dbReference type="InterPro" id="IPR004437">
    <property type="entry name" value="ParB/RepB/Spo0J"/>
</dbReference>
<dbReference type="InterPro" id="IPR003115">
    <property type="entry name" value="ParB_N"/>
</dbReference>
<dbReference type="GO" id="GO:0045881">
    <property type="term" value="P:positive regulation of sporulation resulting in formation of a cellular spore"/>
    <property type="evidence" value="ECO:0007669"/>
    <property type="project" value="TreeGrafter"/>
</dbReference>
<dbReference type="InterPro" id="IPR057240">
    <property type="entry name" value="ParB_dimer_C"/>
</dbReference>
<dbReference type="KEGG" id="afx:JZ786_01290"/>
<dbReference type="SUPFAM" id="SSF110849">
    <property type="entry name" value="ParB/Sulfiredoxin"/>
    <property type="match status" value="1"/>
</dbReference>
<keyword evidence="3" id="KW-0159">Chromosome partition</keyword>
<reference evidence="6 7" key="1">
    <citation type="submission" date="2021-02" db="EMBL/GenBank/DDBJ databases">
        <title>Alicyclobacillus curvatus sp. nov. and Alicyclobacillus mengziensis sp. nov., two acidophilic bacteria isolated from acid mine drainage.</title>
        <authorList>
            <person name="Huang Y."/>
        </authorList>
    </citation>
    <scope>NUCLEOTIDE SEQUENCE [LARGE SCALE GENOMIC DNA]</scope>
    <source>
        <strain evidence="6 7">S30H14</strain>
    </source>
</reference>
<dbReference type="Pfam" id="PF23552">
    <property type="entry name" value="ParB_C"/>
    <property type="match status" value="1"/>
</dbReference>
<dbReference type="PANTHER" id="PTHR33375">
    <property type="entry name" value="CHROMOSOME-PARTITIONING PROTEIN PARB-RELATED"/>
    <property type="match status" value="1"/>
</dbReference>
<comment type="similarity">
    <text evidence="2">Belongs to the ParB family.</text>
</comment>
<protein>
    <submittedName>
        <fullName evidence="6">ParB/RepB/Spo0J family partition protein</fullName>
    </submittedName>
</protein>
<dbReference type="InterPro" id="IPR041468">
    <property type="entry name" value="HTH_ParB/Spo0J"/>
</dbReference>
<dbReference type="SMART" id="SM00470">
    <property type="entry name" value="ParB"/>
    <property type="match status" value="1"/>
</dbReference>
<keyword evidence="4" id="KW-0238">DNA-binding</keyword>